<dbReference type="EMBL" id="BAABEX010000029">
    <property type="protein sequence ID" value="GAA4428433.1"/>
    <property type="molecule type" value="Genomic_DNA"/>
</dbReference>
<comment type="caution">
    <text evidence="5">The sequence shown here is derived from an EMBL/GenBank/DDBJ whole genome shotgun (WGS) entry which is preliminary data.</text>
</comment>
<dbReference type="Gene3D" id="2.40.50.140">
    <property type="entry name" value="Nucleic acid-binding proteins"/>
    <property type="match status" value="1"/>
</dbReference>
<dbReference type="InterPro" id="IPR012340">
    <property type="entry name" value="NA-bd_OB-fold"/>
</dbReference>
<keyword evidence="2 4" id="KW-0235">DNA replication</keyword>
<organism evidence="5 6">
    <name type="scientific">Acidovorax lacteus</name>
    <dbReference type="NCBI Taxonomy" id="1924988"/>
    <lineage>
        <taxon>Bacteria</taxon>
        <taxon>Pseudomonadati</taxon>
        <taxon>Pseudomonadota</taxon>
        <taxon>Betaproteobacteria</taxon>
        <taxon>Burkholderiales</taxon>
        <taxon>Comamonadaceae</taxon>
        <taxon>Acidovorax</taxon>
    </lineage>
</organism>
<comment type="subunit">
    <text evidence="4">Homodimer. Interacts with PriA and DnaT. Component of the replication restart primosome. Primosome assembly occurs via a 'hand-off' mechanism. PriA binds to replication forks, subsequently PriB then DnaT bind; DnaT then displaces ssDNA to generate the helicase loading substrate.</text>
</comment>
<dbReference type="PIRSF" id="PIRSF003135">
    <property type="entry name" value="Primosomal_n"/>
    <property type="match status" value="1"/>
</dbReference>
<proteinExistence type="inferred from homology"/>
<evidence type="ECO:0000256" key="4">
    <source>
        <dbReference type="HAMAP-Rule" id="MF_00720"/>
    </source>
</evidence>
<dbReference type="PROSITE" id="PS50935">
    <property type="entry name" value="SSB"/>
    <property type="match status" value="1"/>
</dbReference>
<protein>
    <recommendedName>
        <fullName evidence="4">Replication restart protein PriB</fullName>
    </recommendedName>
</protein>
<dbReference type="Proteomes" id="UP001501788">
    <property type="component" value="Unassembled WGS sequence"/>
</dbReference>
<evidence type="ECO:0000256" key="1">
    <source>
        <dbReference type="ARBA" id="ARBA00022515"/>
    </source>
</evidence>
<sequence length="96" mass="10482">MDNRVALTACLIEAQALRFTPGGVSALSVLLEHESRQQEAGQERQVRAVVKAVAFGEVAERLARLPVGSVLTLQGFLATPRNGKHPVVHIQEYQHD</sequence>
<evidence type="ECO:0000313" key="6">
    <source>
        <dbReference type="Proteomes" id="UP001501788"/>
    </source>
</evidence>
<keyword evidence="3 4" id="KW-0238">DNA-binding</keyword>
<dbReference type="NCBIfam" id="TIGR04418">
    <property type="entry name" value="PriB_gamma"/>
    <property type="match status" value="1"/>
</dbReference>
<comment type="function">
    <text evidence="4">Involved in the restart of stalled replication forks, which reloads the replicative helicase on sites other than the origin of replication; the PriA-PriB pathway is the major replication restart pathway. During primosome assembly it facilitates complex formation between PriA and DnaT on DNA; stabilizes PriA on DNA. Stimulates the DNA unwinding activity of PriA helicase.</text>
</comment>
<keyword evidence="6" id="KW-1185">Reference proteome</keyword>
<comment type="similarity">
    <text evidence="4">Belongs to the PriB family.</text>
</comment>
<accession>A0ABP8LEY9</accession>
<dbReference type="InterPro" id="IPR023646">
    <property type="entry name" value="Prisomal_replication_PriB"/>
</dbReference>
<reference evidence="6" key="1">
    <citation type="journal article" date="2019" name="Int. J. Syst. Evol. Microbiol.">
        <title>The Global Catalogue of Microorganisms (GCM) 10K type strain sequencing project: providing services to taxonomists for standard genome sequencing and annotation.</title>
        <authorList>
            <consortium name="The Broad Institute Genomics Platform"/>
            <consortium name="The Broad Institute Genome Sequencing Center for Infectious Disease"/>
            <person name="Wu L."/>
            <person name="Ma J."/>
        </authorList>
    </citation>
    <scope>NUCLEOTIDE SEQUENCE [LARGE SCALE GENOMIC DNA]</scope>
    <source>
        <strain evidence="6">JCM 31890</strain>
    </source>
</reference>
<dbReference type="InterPro" id="IPR000424">
    <property type="entry name" value="Primosome_PriB/ssb"/>
</dbReference>
<evidence type="ECO:0000256" key="2">
    <source>
        <dbReference type="ARBA" id="ARBA00022705"/>
    </source>
</evidence>
<evidence type="ECO:0000313" key="5">
    <source>
        <dbReference type="EMBL" id="GAA4428433.1"/>
    </source>
</evidence>
<gene>
    <name evidence="4" type="primary">priB</name>
    <name evidence="5" type="ORF">GCM10023090_27200</name>
</gene>
<dbReference type="RefSeq" id="WP_345066266.1">
    <property type="nucleotide sequence ID" value="NZ_BAABEX010000029.1"/>
</dbReference>
<dbReference type="SUPFAM" id="SSF50249">
    <property type="entry name" value="Nucleic acid-binding proteins"/>
    <property type="match status" value="1"/>
</dbReference>
<dbReference type="HAMAP" id="MF_00720">
    <property type="entry name" value="PriB"/>
    <property type="match status" value="1"/>
</dbReference>
<keyword evidence="1 4" id="KW-0639">Primosome</keyword>
<name>A0ABP8LEY9_9BURK</name>
<dbReference type="Pfam" id="PF22657">
    <property type="entry name" value="SSB_1"/>
    <property type="match status" value="1"/>
</dbReference>
<evidence type="ECO:0000256" key="3">
    <source>
        <dbReference type="ARBA" id="ARBA00023125"/>
    </source>
</evidence>